<reference evidence="2" key="2">
    <citation type="submission" date="2019-10" db="EMBL/GenBank/DDBJ databases">
        <title>A de novo genome assembly of a pear dwarfing rootstock.</title>
        <authorList>
            <person name="Wang F."/>
            <person name="Wang J."/>
            <person name="Li S."/>
            <person name="Zhang Y."/>
            <person name="Fang M."/>
            <person name="Ma L."/>
            <person name="Zhao Y."/>
            <person name="Jiang S."/>
        </authorList>
    </citation>
    <scope>NUCLEOTIDE SEQUENCE [LARGE SCALE GENOMIC DNA]</scope>
</reference>
<dbReference type="Proteomes" id="UP000327157">
    <property type="component" value="Chromosome 11"/>
</dbReference>
<dbReference type="AlphaFoldDB" id="A0A5N5G3M4"/>
<dbReference type="SUPFAM" id="SSF52833">
    <property type="entry name" value="Thioredoxin-like"/>
    <property type="match status" value="1"/>
</dbReference>
<organism evidence="1 2">
    <name type="scientific">Pyrus ussuriensis x Pyrus communis</name>
    <dbReference type="NCBI Taxonomy" id="2448454"/>
    <lineage>
        <taxon>Eukaryota</taxon>
        <taxon>Viridiplantae</taxon>
        <taxon>Streptophyta</taxon>
        <taxon>Embryophyta</taxon>
        <taxon>Tracheophyta</taxon>
        <taxon>Spermatophyta</taxon>
        <taxon>Magnoliopsida</taxon>
        <taxon>eudicotyledons</taxon>
        <taxon>Gunneridae</taxon>
        <taxon>Pentapetalae</taxon>
        <taxon>rosids</taxon>
        <taxon>fabids</taxon>
        <taxon>Rosales</taxon>
        <taxon>Rosaceae</taxon>
        <taxon>Amygdaloideae</taxon>
        <taxon>Maleae</taxon>
        <taxon>Pyrus</taxon>
    </lineage>
</organism>
<keyword evidence="2" id="KW-1185">Reference proteome</keyword>
<evidence type="ECO:0000313" key="2">
    <source>
        <dbReference type="Proteomes" id="UP000327157"/>
    </source>
</evidence>
<accession>A0A5N5G3M4</accession>
<gene>
    <name evidence="1" type="ORF">D8674_004881</name>
</gene>
<reference evidence="1 2" key="3">
    <citation type="submission" date="2019-11" db="EMBL/GenBank/DDBJ databases">
        <title>A de novo genome assembly of a pear dwarfing rootstock.</title>
        <authorList>
            <person name="Wang F."/>
            <person name="Wang J."/>
            <person name="Li S."/>
            <person name="Zhang Y."/>
            <person name="Fang M."/>
            <person name="Ma L."/>
            <person name="Zhao Y."/>
            <person name="Jiang S."/>
        </authorList>
    </citation>
    <scope>NUCLEOTIDE SEQUENCE [LARGE SCALE GENOMIC DNA]</scope>
    <source>
        <strain evidence="1">S2</strain>
        <tissue evidence="1">Leaf</tissue>
    </source>
</reference>
<name>A0A5N5G3M4_9ROSA</name>
<dbReference type="Gene3D" id="3.40.30.10">
    <property type="entry name" value="Glutaredoxin"/>
    <property type="match status" value="1"/>
</dbReference>
<dbReference type="EMBL" id="SMOL01000559">
    <property type="protein sequence ID" value="KAB2605164.1"/>
    <property type="molecule type" value="Genomic_DNA"/>
</dbReference>
<dbReference type="OrthoDB" id="10281461at2759"/>
<dbReference type="InterPro" id="IPR036249">
    <property type="entry name" value="Thioredoxin-like_sf"/>
</dbReference>
<sequence length="278" mass="32265">MRNSWVLARHLLCSRNNPNPCAALAHPCNSLQTLTLTSVPVSPSSPPPNLDFLQHRSRRFSSASSGMWHKFWDMHVPWEDRRLFVVPPEISFYEKDEYDLEIKRVQDKSSSEVFCFFDARTDDFCFIQSVINRWAKEFPHVALYEIIIDHLKEDDRINVMREYNINCTPTFRFFQNGEKVDDLAGGSAILLEKTLNKIYGGGEWSTAQVLDTQLVKKDGNGEGVCSSFEVEAVAHDTWDTSYELKHYSKCPCNLCRSWKYLRLKLSQPRETEIQKDEK</sequence>
<dbReference type="CDD" id="cd02947">
    <property type="entry name" value="TRX_family"/>
    <property type="match status" value="1"/>
</dbReference>
<protein>
    <submittedName>
        <fullName evidence="1">Uncharacterized protein</fullName>
    </submittedName>
</protein>
<reference evidence="1 2" key="1">
    <citation type="submission" date="2019-09" db="EMBL/GenBank/DDBJ databases">
        <authorList>
            <person name="Ou C."/>
        </authorList>
    </citation>
    <scope>NUCLEOTIDE SEQUENCE [LARGE SCALE GENOMIC DNA]</scope>
    <source>
        <strain evidence="1">S2</strain>
        <tissue evidence="1">Leaf</tissue>
    </source>
</reference>
<evidence type="ECO:0000313" key="1">
    <source>
        <dbReference type="EMBL" id="KAB2605164.1"/>
    </source>
</evidence>
<proteinExistence type="predicted"/>
<comment type="caution">
    <text evidence="1">The sequence shown here is derived from an EMBL/GenBank/DDBJ whole genome shotgun (WGS) entry which is preliminary data.</text>
</comment>